<feature type="region of interest" description="Disordered" evidence="2">
    <location>
        <begin position="137"/>
        <end position="162"/>
    </location>
</feature>
<dbReference type="GO" id="GO:0003677">
    <property type="term" value="F:DNA binding"/>
    <property type="evidence" value="ECO:0007669"/>
    <property type="project" value="InterPro"/>
</dbReference>
<dbReference type="InterPro" id="IPR039353">
    <property type="entry name" value="TF_Adf1"/>
</dbReference>
<evidence type="ECO:0000256" key="1">
    <source>
        <dbReference type="PROSITE-ProRule" id="PRU00371"/>
    </source>
</evidence>
<evidence type="ECO:0000259" key="3">
    <source>
        <dbReference type="PROSITE" id="PS51031"/>
    </source>
</evidence>
<evidence type="ECO:0000256" key="2">
    <source>
        <dbReference type="SAM" id="MobiDB-lite"/>
    </source>
</evidence>
<protein>
    <recommendedName>
        <fullName evidence="3">BESS domain-containing protein</fullName>
    </recommendedName>
</protein>
<comment type="caution">
    <text evidence="4">The sequence shown here is derived from an EMBL/GenBank/DDBJ whole genome shotgun (WGS) entry which is preliminary data.</text>
</comment>
<dbReference type="Pfam" id="PF10545">
    <property type="entry name" value="MADF_DNA_bdg"/>
    <property type="match status" value="1"/>
</dbReference>
<evidence type="ECO:0000313" key="4">
    <source>
        <dbReference type="EMBL" id="KAF6211853.1"/>
    </source>
</evidence>
<dbReference type="PANTHER" id="PTHR12243:SF69">
    <property type="entry name" value="SI:CH73-59F11.3"/>
    <property type="match status" value="1"/>
</dbReference>
<name>A0A8S9XSB5_APOLU</name>
<dbReference type="GO" id="GO:0006357">
    <property type="term" value="P:regulation of transcription by RNA polymerase II"/>
    <property type="evidence" value="ECO:0007669"/>
    <property type="project" value="TreeGrafter"/>
</dbReference>
<organism evidence="4 5">
    <name type="scientific">Apolygus lucorum</name>
    <name type="common">Small green plant bug</name>
    <name type="synonym">Lygocoris lucorum</name>
    <dbReference type="NCBI Taxonomy" id="248454"/>
    <lineage>
        <taxon>Eukaryota</taxon>
        <taxon>Metazoa</taxon>
        <taxon>Ecdysozoa</taxon>
        <taxon>Arthropoda</taxon>
        <taxon>Hexapoda</taxon>
        <taxon>Insecta</taxon>
        <taxon>Pterygota</taxon>
        <taxon>Neoptera</taxon>
        <taxon>Paraneoptera</taxon>
        <taxon>Hemiptera</taxon>
        <taxon>Heteroptera</taxon>
        <taxon>Panheteroptera</taxon>
        <taxon>Cimicomorpha</taxon>
        <taxon>Miridae</taxon>
        <taxon>Mirini</taxon>
        <taxon>Apolygus</taxon>
    </lineage>
</organism>
<dbReference type="OrthoDB" id="6616165at2759"/>
<dbReference type="GO" id="GO:0005634">
    <property type="term" value="C:nucleus"/>
    <property type="evidence" value="ECO:0007669"/>
    <property type="project" value="UniProtKB-SubCell"/>
</dbReference>
<dbReference type="Proteomes" id="UP000466442">
    <property type="component" value="Unassembled WGS sequence"/>
</dbReference>
<keyword evidence="5" id="KW-1185">Reference proteome</keyword>
<dbReference type="EMBL" id="WIXP02000004">
    <property type="protein sequence ID" value="KAF6211853.1"/>
    <property type="molecule type" value="Genomic_DNA"/>
</dbReference>
<sequence>MDSKESYSRLNTKEEYVHFIQNIELRPILWDHNMPDCRKSKTEAWEELCEIHSKEDYDTLSIGKRGRLKWELQLKWKYLKTSFSRDYAKWYNKGGLLENLHKIKVPNKSGKIPKCTENMLFLIPSFETKEWGSIYQHRSSKGKNVRGNGNDNPPRTKVKSEQKNNAMVHHRMYPVVQESSANLDQEVILVEEDNPRTYQAQQQYPTPADPLALTDDTSIKETNSPRDEDEMFLASLLSYLKDVPKHKKLMAKYEIMEVLLKYSERNPEENYDYQS</sequence>
<keyword evidence="1" id="KW-0539">Nucleus</keyword>
<evidence type="ECO:0000313" key="5">
    <source>
        <dbReference type="Proteomes" id="UP000466442"/>
    </source>
</evidence>
<dbReference type="PROSITE" id="PS51031">
    <property type="entry name" value="BESS"/>
    <property type="match status" value="1"/>
</dbReference>
<dbReference type="AlphaFoldDB" id="A0A8S9XSB5"/>
<comment type="subcellular location">
    <subcellularLocation>
        <location evidence="1">Nucleus</location>
    </subcellularLocation>
</comment>
<dbReference type="Pfam" id="PF02944">
    <property type="entry name" value="BESS"/>
    <property type="match status" value="1"/>
</dbReference>
<dbReference type="InterPro" id="IPR006578">
    <property type="entry name" value="MADF-dom"/>
</dbReference>
<dbReference type="InterPro" id="IPR004210">
    <property type="entry name" value="BESS_motif"/>
</dbReference>
<proteinExistence type="predicted"/>
<reference evidence="4" key="1">
    <citation type="journal article" date="2021" name="Mol. Ecol. Resour.">
        <title>Apolygus lucorum genome provides insights into omnivorousness and mesophyll feeding.</title>
        <authorList>
            <person name="Liu Y."/>
            <person name="Liu H."/>
            <person name="Wang H."/>
            <person name="Huang T."/>
            <person name="Liu B."/>
            <person name="Yang B."/>
            <person name="Yin L."/>
            <person name="Li B."/>
            <person name="Zhang Y."/>
            <person name="Zhang S."/>
            <person name="Jiang F."/>
            <person name="Zhang X."/>
            <person name="Ren Y."/>
            <person name="Wang B."/>
            <person name="Wang S."/>
            <person name="Lu Y."/>
            <person name="Wu K."/>
            <person name="Fan W."/>
            <person name="Wang G."/>
        </authorList>
    </citation>
    <scope>NUCLEOTIDE SEQUENCE</scope>
    <source>
        <strain evidence="4">12Hb</strain>
    </source>
</reference>
<accession>A0A8S9XSB5</accession>
<gene>
    <name evidence="4" type="ORF">GE061_012369</name>
</gene>
<dbReference type="PANTHER" id="PTHR12243">
    <property type="entry name" value="MADF DOMAIN TRANSCRIPTION FACTOR"/>
    <property type="match status" value="1"/>
</dbReference>
<dbReference type="GO" id="GO:0005667">
    <property type="term" value="C:transcription regulator complex"/>
    <property type="evidence" value="ECO:0007669"/>
    <property type="project" value="TreeGrafter"/>
</dbReference>
<feature type="domain" description="BESS" evidence="3">
    <location>
        <begin position="226"/>
        <end position="265"/>
    </location>
</feature>